<accession>A0A9D1M5S8</accession>
<comment type="caution">
    <text evidence="1">The sequence shown here is derived from an EMBL/GenBank/DDBJ whole genome shotgun (WGS) entry which is preliminary data.</text>
</comment>
<keyword evidence="1" id="KW-0132">Cell division</keyword>
<reference evidence="1" key="1">
    <citation type="submission" date="2020-10" db="EMBL/GenBank/DDBJ databases">
        <authorList>
            <person name="Gilroy R."/>
        </authorList>
    </citation>
    <scope>NUCLEOTIDE SEQUENCE</scope>
    <source>
        <strain evidence="1">CHK158-818</strain>
    </source>
</reference>
<dbReference type="GO" id="GO:0051301">
    <property type="term" value="P:cell division"/>
    <property type="evidence" value="ECO:0007669"/>
    <property type="project" value="UniProtKB-KW"/>
</dbReference>
<name>A0A9D1M5S8_9BACT</name>
<sequence length="249" mass="28794">MGILACYLLATFIVYNNEEGRKICNELKINITNEDEYQFIQKEEIERIIRQASLNPIGKEMKEINTDEIEAALLKNQLIAEAQCYKTPGGMVTLQGDSTQTLAGAIRIDITQRVPILRVIGTEGNFYIDNKGNYMPTSRHFTLYLPVVTGYADKEFVQKELFPFARFLQENKFWNAQIEQIYVRADKEIELIPRVGAHLILLGKLDNFEQKLDNLMLMYQQVFPQVGWNKYEAINLKYKNQVIATRKGE</sequence>
<dbReference type="AlphaFoldDB" id="A0A9D1M5S8"/>
<proteinExistence type="predicted"/>
<dbReference type="Proteomes" id="UP000824112">
    <property type="component" value="Unassembled WGS sequence"/>
</dbReference>
<evidence type="ECO:0000313" key="1">
    <source>
        <dbReference type="EMBL" id="HIU54226.1"/>
    </source>
</evidence>
<organism evidence="1 2">
    <name type="scientific">Candidatus Gallibacteroides avistercoris</name>
    <dbReference type="NCBI Taxonomy" id="2840833"/>
    <lineage>
        <taxon>Bacteria</taxon>
        <taxon>Pseudomonadati</taxon>
        <taxon>Bacteroidota</taxon>
        <taxon>Bacteroidia</taxon>
        <taxon>Bacteroidales</taxon>
        <taxon>Bacteroidaceae</taxon>
        <taxon>Bacteroidaceae incertae sedis</taxon>
        <taxon>Candidatus Gallibacteroides</taxon>
    </lineage>
</organism>
<keyword evidence="1" id="KW-0131">Cell cycle</keyword>
<dbReference type="EMBL" id="DVNA01000004">
    <property type="protein sequence ID" value="HIU54226.1"/>
    <property type="molecule type" value="Genomic_DNA"/>
</dbReference>
<evidence type="ECO:0000313" key="2">
    <source>
        <dbReference type="Proteomes" id="UP000824112"/>
    </source>
</evidence>
<protein>
    <submittedName>
        <fullName evidence="1">Cell division protein FtsQ</fullName>
    </submittedName>
</protein>
<reference evidence="1" key="2">
    <citation type="journal article" date="2021" name="PeerJ">
        <title>Extensive microbial diversity within the chicken gut microbiome revealed by metagenomics and culture.</title>
        <authorList>
            <person name="Gilroy R."/>
            <person name="Ravi A."/>
            <person name="Getino M."/>
            <person name="Pursley I."/>
            <person name="Horton D.L."/>
            <person name="Alikhan N.F."/>
            <person name="Baker D."/>
            <person name="Gharbi K."/>
            <person name="Hall N."/>
            <person name="Watson M."/>
            <person name="Adriaenssens E.M."/>
            <person name="Foster-Nyarko E."/>
            <person name="Jarju S."/>
            <person name="Secka A."/>
            <person name="Antonio M."/>
            <person name="Oren A."/>
            <person name="Chaudhuri R.R."/>
            <person name="La Ragione R."/>
            <person name="Hildebrand F."/>
            <person name="Pallen M.J."/>
        </authorList>
    </citation>
    <scope>NUCLEOTIDE SEQUENCE</scope>
    <source>
        <strain evidence="1">CHK158-818</strain>
    </source>
</reference>
<gene>
    <name evidence="1" type="ORF">IAB03_00280</name>
</gene>